<evidence type="ECO:0000256" key="6">
    <source>
        <dbReference type="SAM" id="Phobius"/>
    </source>
</evidence>
<reference evidence="7" key="1">
    <citation type="journal article" date="2014" name="Int. J. Syst. Evol. Microbiol.">
        <title>Complete genome sequence of Corynebacterium casei LMG S-19264T (=DSM 44701T), isolated from a smear-ripened cheese.</title>
        <authorList>
            <consortium name="US DOE Joint Genome Institute (JGI-PGF)"/>
            <person name="Walter F."/>
            <person name="Albersmeier A."/>
            <person name="Kalinowski J."/>
            <person name="Ruckert C."/>
        </authorList>
    </citation>
    <scope>NUCLEOTIDE SEQUENCE</scope>
    <source>
        <strain evidence="7">KCTC 23224</strain>
    </source>
</reference>
<accession>A0A8J3CXG9</accession>
<dbReference type="PANTHER" id="PTHR39087">
    <property type="entry name" value="UPF0104 MEMBRANE PROTEIN MJ1595"/>
    <property type="match status" value="1"/>
</dbReference>
<feature type="transmembrane region" description="Helical" evidence="6">
    <location>
        <begin position="261"/>
        <end position="286"/>
    </location>
</feature>
<dbReference type="Proteomes" id="UP000642809">
    <property type="component" value="Unassembled WGS sequence"/>
</dbReference>
<dbReference type="GO" id="GO:0005886">
    <property type="term" value="C:plasma membrane"/>
    <property type="evidence" value="ECO:0007669"/>
    <property type="project" value="UniProtKB-SubCell"/>
</dbReference>
<organism evidence="7 8">
    <name type="scientific">Mongoliitalea lutea</name>
    <dbReference type="NCBI Taxonomy" id="849756"/>
    <lineage>
        <taxon>Bacteria</taxon>
        <taxon>Pseudomonadati</taxon>
        <taxon>Bacteroidota</taxon>
        <taxon>Cytophagia</taxon>
        <taxon>Cytophagales</taxon>
        <taxon>Cyclobacteriaceae</taxon>
        <taxon>Mongoliitalea</taxon>
    </lineage>
</organism>
<gene>
    <name evidence="7" type="ORF">GCM10008106_09580</name>
</gene>
<keyword evidence="8" id="KW-1185">Reference proteome</keyword>
<comment type="subcellular location">
    <subcellularLocation>
        <location evidence="1">Cell membrane</location>
        <topology evidence="1">Multi-pass membrane protein</topology>
    </subcellularLocation>
</comment>
<evidence type="ECO:0000256" key="4">
    <source>
        <dbReference type="ARBA" id="ARBA00022989"/>
    </source>
</evidence>
<sequence length="297" mass="33016">MFLESSFFWLTISLIVSIIGFWLRAWRWALLIDADTQHQTKTIRAFVALMVGYLANLVVPRAGEIARCGVLVKTDEKQLGGLIGTVVLERTIDLFFMLVTILLAFVIERKLFLTLFNELVSFDVLFGKISGALPLVIGGLGIALLFLFLIFKKYQHSSAFKKIRHFLRDIVRGIISLRNVKNQWGFWGSSTLIWVTYYLTMLTVAWAIPATDSLSLSSVLLVMVMGSIGMVAPVQGGIGTFHALVAYILIVFGLEEADGKIFAAIIHGLQMLLVIIMGLFSLGYFLKITAQKASKTS</sequence>
<feature type="transmembrane region" description="Helical" evidence="6">
    <location>
        <begin position="214"/>
        <end position="231"/>
    </location>
</feature>
<dbReference type="AlphaFoldDB" id="A0A8J3CXG9"/>
<feature type="transmembrane region" description="Helical" evidence="6">
    <location>
        <begin position="94"/>
        <end position="112"/>
    </location>
</feature>
<evidence type="ECO:0000256" key="1">
    <source>
        <dbReference type="ARBA" id="ARBA00004651"/>
    </source>
</evidence>
<proteinExistence type="predicted"/>
<keyword evidence="2" id="KW-1003">Cell membrane</keyword>
<evidence type="ECO:0000256" key="5">
    <source>
        <dbReference type="ARBA" id="ARBA00023136"/>
    </source>
</evidence>
<evidence type="ECO:0000256" key="2">
    <source>
        <dbReference type="ARBA" id="ARBA00022475"/>
    </source>
</evidence>
<feature type="transmembrane region" description="Helical" evidence="6">
    <location>
        <begin position="132"/>
        <end position="151"/>
    </location>
</feature>
<dbReference type="PANTHER" id="PTHR39087:SF2">
    <property type="entry name" value="UPF0104 MEMBRANE PROTEIN MJ1595"/>
    <property type="match status" value="1"/>
</dbReference>
<feature type="transmembrane region" description="Helical" evidence="6">
    <location>
        <begin position="238"/>
        <end position="255"/>
    </location>
</feature>
<feature type="transmembrane region" description="Helical" evidence="6">
    <location>
        <begin position="6"/>
        <end position="23"/>
    </location>
</feature>
<evidence type="ECO:0000313" key="7">
    <source>
        <dbReference type="EMBL" id="GHB30764.1"/>
    </source>
</evidence>
<keyword evidence="5 6" id="KW-0472">Membrane</keyword>
<dbReference type="InterPro" id="IPR022791">
    <property type="entry name" value="L-PG_synthase/AglD"/>
</dbReference>
<feature type="transmembrane region" description="Helical" evidence="6">
    <location>
        <begin position="184"/>
        <end position="208"/>
    </location>
</feature>
<comment type="caution">
    <text evidence="7">The sequence shown here is derived from an EMBL/GenBank/DDBJ whole genome shotgun (WGS) entry which is preliminary data.</text>
</comment>
<protein>
    <submittedName>
        <fullName evidence="7">Dolichol-P-glucose synthetase</fullName>
    </submittedName>
</protein>
<dbReference type="EMBL" id="BMYF01000004">
    <property type="protein sequence ID" value="GHB30764.1"/>
    <property type="molecule type" value="Genomic_DNA"/>
</dbReference>
<evidence type="ECO:0000256" key="3">
    <source>
        <dbReference type="ARBA" id="ARBA00022692"/>
    </source>
</evidence>
<reference evidence="7" key="2">
    <citation type="submission" date="2020-09" db="EMBL/GenBank/DDBJ databases">
        <authorList>
            <person name="Sun Q."/>
            <person name="Kim S."/>
        </authorList>
    </citation>
    <scope>NUCLEOTIDE SEQUENCE</scope>
    <source>
        <strain evidence="7">KCTC 23224</strain>
    </source>
</reference>
<dbReference type="Pfam" id="PF03706">
    <property type="entry name" value="LPG_synthase_TM"/>
    <property type="match status" value="1"/>
</dbReference>
<keyword evidence="4 6" id="KW-1133">Transmembrane helix</keyword>
<keyword evidence="3 6" id="KW-0812">Transmembrane</keyword>
<evidence type="ECO:0000313" key="8">
    <source>
        <dbReference type="Proteomes" id="UP000642809"/>
    </source>
</evidence>
<name>A0A8J3CXG9_9BACT</name>